<evidence type="ECO:0000259" key="11">
    <source>
        <dbReference type="PROSITE" id="PS50109"/>
    </source>
</evidence>
<evidence type="ECO:0000313" key="13">
    <source>
        <dbReference type="Proteomes" id="UP000199167"/>
    </source>
</evidence>
<dbReference type="PANTHER" id="PTHR45436:SF1">
    <property type="entry name" value="SENSOR PROTEIN QSEC"/>
    <property type="match status" value="1"/>
</dbReference>
<dbReference type="SMART" id="SM00387">
    <property type="entry name" value="HATPase_c"/>
    <property type="match status" value="1"/>
</dbReference>
<dbReference type="PRINTS" id="PR00344">
    <property type="entry name" value="BCTRLSENSOR"/>
</dbReference>
<evidence type="ECO:0000256" key="6">
    <source>
        <dbReference type="ARBA" id="ARBA00022692"/>
    </source>
</evidence>
<evidence type="ECO:0000256" key="3">
    <source>
        <dbReference type="ARBA" id="ARBA00012438"/>
    </source>
</evidence>
<dbReference type="Proteomes" id="UP000199167">
    <property type="component" value="Unassembled WGS sequence"/>
</dbReference>
<keyword evidence="13" id="KW-1185">Reference proteome</keyword>
<evidence type="ECO:0000256" key="9">
    <source>
        <dbReference type="ARBA" id="ARBA00023136"/>
    </source>
</evidence>
<dbReference type="STRING" id="364200.SAMN04488515_1428"/>
<protein>
    <recommendedName>
        <fullName evidence="3">histidine kinase</fullName>
        <ecNumber evidence="3">2.7.13.3</ecNumber>
    </recommendedName>
</protein>
<dbReference type="InterPro" id="IPR003594">
    <property type="entry name" value="HATPase_dom"/>
</dbReference>
<dbReference type="Gene3D" id="1.10.287.130">
    <property type="match status" value="1"/>
</dbReference>
<comment type="catalytic activity">
    <reaction evidence="1">
        <text>ATP + protein L-histidine = ADP + protein N-phospho-L-histidine.</text>
        <dbReference type="EC" id="2.7.13.3"/>
    </reaction>
</comment>
<evidence type="ECO:0000256" key="2">
    <source>
        <dbReference type="ARBA" id="ARBA00004370"/>
    </source>
</evidence>
<evidence type="ECO:0000256" key="4">
    <source>
        <dbReference type="ARBA" id="ARBA00022553"/>
    </source>
</evidence>
<dbReference type="PANTHER" id="PTHR45436">
    <property type="entry name" value="SENSOR HISTIDINE KINASE YKOH"/>
    <property type="match status" value="1"/>
</dbReference>
<dbReference type="Pfam" id="PF08521">
    <property type="entry name" value="2CSK_N"/>
    <property type="match status" value="1"/>
</dbReference>
<organism evidence="12 13">
    <name type="scientific">Cognatiyoonia koreensis</name>
    <dbReference type="NCBI Taxonomy" id="364200"/>
    <lineage>
        <taxon>Bacteria</taxon>
        <taxon>Pseudomonadati</taxon>
        <taxon>Pseudomonadota</taxon>
        <taxon>Alphaproteobacteria</taxon>
        <taxon>Rhodobacterales</taxon>
        <taxon>Paracoccaceae</taxon>
        <taxon>Cognatiyoonia</taxon>
    </lineage>
</organism>
<evidence type="ECO:0000256" key="8">
    <source>
        <dbReference type="ARBA" id="ARBA00022989"/>
    </source>
</evidence>
<feature type="transmembrane region" description="Helical" evidence="10">
    <location>
        <begin position="163"/>
        <end position="183"/>
    </location>
</feature>
<dbReference type="Gene3D" id="3.30.565.10">
    <property type="entry name" value="Histidine kinase-like ATPase, C-terminal domain"/>
    <property type="match status" value="1"/>
</dbReference>
<gene>
    <name evidence="12" type="ORF">SAMN04488515_1428</name>
</gene>
<dbReference type="InterPro" id="IPR050428">
    <property type="entry name" value="TCS_sensor_his_kinase"/>
</dbReference>
<dbReference type="InterPro" id="IPR013727">
    <property type="entry name" value="2CSK_N"/>
</dbReference>
<evidence type="ECO:0000256" key="10">
    <source>
        <dbReference type="SAM" id="Phobius"/>
    </source>
</evidence>
<keyword evidence="8 10" id="KW-1133">Transmembrane helix</keyword>
<dbReference type="CDD" id="cd00082">
    <property type="entry name" value="HisKA"/>
    <property type="match status" value="1"/>
</dbReference>
<evidence type="ECO:0000256" key="7">
    <source>
        <dbReference type="ARBA" id="ARBA00022777"/>
    </source>
</evidence>
<feature type="transmembrane region" description="Helical" evidence="10">
    <location>
        <begin position="12"/>
        <end position="32"/>
    </location>
</feature>
<dbReference type="GO" id="GO:0000155">
    <property type="term" value="F:phosphorelay sensor kinase activity"/>
    <property type="evidence" value="ECO:0007669"/>
    <property type="project" value="InterPro"/>
</dbReference>
<dbReference type="SUPFAM" id="SSF47384">
    <property type="entry name" value="Homodimeric domain of signal transducing histidine kinase"/>
    <property type="match status" value="1"/>
</dbReference>
<dbReference type="EMBL" id="FOIZ01000001">
    <property type="protein sequence ID" value="SEW17940.1"/>
    <property type="molecule type" value="Genomic_DNA"/>
</dbReference>
<dbReference type="Pfam" id="PF02518">
    <property type="entry name" value="HATPase_c"/>
    <property type="match status" value="1"/>
</dbReference>
<keyword evidence="9 10" id="KW-0472">Membrane</keyword>
<dbReference type="RefSeq" id="WP_089992067.1">
    <property type="nucleotide sequence ID" value="NZ_FOIZ01000001.1"/>
</dbReference>
<keyword evidence="6 10" id="KW-0812">Transmembrane</keyword>
<dbReference type="InterPro" id="IPR036097">
    <property type="entry name" value="HisK_dim/P_sf"/>
</dbReference>
<dbReference type="SUPFAM" id="SSF55874">
    <property type="entry name" value="ATPase domain of HSP90 chaperone/DNA topoisomerase II/histidine kinase"/>
    <property type="match status" value="1"/>
</dbReference>
<dbReference type="InterPro" id="IPR005467">
    <property type="entry name" value="His_kinase_dom"/>
</dbReference>
<keyword evidence="5" id="KW-0808">Transferase</keyword>
<evidence type="ECO:0000256" key="5">
    <source>
        <dbReference type="ARBA" id="ARBA00022679"/>
    </source>
</evidence>
<accession>A0A1I0PUA4</accession>
<keyword evidence="7 12" id="KW-0418">Kinase</keyword>
<dbReference type="OrthoDB" id="913606at2"/>
<proteinExistence type="predicted"/>
<keyword evidence="4" id="KW-0597">Phosphoprotein</keyword>
<comment type="subcellular location">
    <subcellularLocation>
        <location evidence="2">Membrane</location>
    </subcellularLocation>
</comment>
<sequence>MNNSLSLRGRLTLVILLPLILIATIIGAWAYFDAQKTAAERFDRSLLSTTLAISRDTAVSGGDALSEETRDLLRDTSGGAVFYHVYAPDGVFVTGYATPPVPPEQVPVDATQTYYDAVYQGAPVRALRFAQSTSIDGLTGLFTFTVWQNTAVRDGFVRTRTGPVFLIIASMIGALAIIVWFGVGRGLAPLIDLEDAIARRSVTDLSPIKRRIPQEVTGIVGRFNDLVDELSRALEAKNAFISDAAHQLRNPIAGVLSLAESVSNAKSLDDAHARAADLQEAARDAGQLANNLLTLDRAQASPIPGTDTPFDPRDILLDISHRSAARAVEAGIALHTDLATAPVQLRGDPVMFEQAVLNIINNAIVHGGPKLSQVLLTSRIEDTMLVVIVSDDGKGIAEADFDRARSRFSQVGPSAGSGLGLPIAAAVVDSFNGEIELAREGHRFQVTLSFPVQREL</sequence>
<reference evidence="12 13" key="1">
    <citation type="submission" date="2016-10" db="EMBL/GenBank/DDBJ databases">
        <authorList>
            <person name="de Groot N.N."/>
        </authorList>
    </citation>
    <scope>NUCLEOTIDE SEQUENCE [LARGE SCALE GENOMIC DNA]</scope>
    <source>
        <strain evidence="12 13">DSM 17925</strain>
    </source>
</reference>
<dbReference type="PROSITE" id="PS50109">
    <property type="entry name" value="HIS_KIN"/>
    <property type="match status" value="1"/>
</dbReference>
<dbReference type="InterPro" id="IPR003661">
    <property type="entry name" value="HisK_dim/P_dom"/>
</dbReference>
<name>A0A1I0PUA4_9RHOB</name>
<dbReference type="Pfam" id="PF00512">
    <property type="entry name" value="HisKA"/>
    <property type="match status" value="1"/>
</dbReference>
<dbReference type="InterPro" id="IPR036890">
    <property type="entry name" value="HATPase_C_sf"/>
</dbReference>
<dbReference type="GO" id="GO:0005886">
    <property type="term" value="C:plasma membrane"/>
    <property type="evidence" value="ECO:0007669"/>
    <property type="project" value="TreeGrafter"/>
</dbReference>
<dbReference type="SMART" id="SM00388">
    <property type="entry name" value="HisKA"/>
    <property type="match status" value="1"/>
</dbReference>
<dbReference type="InterPro" id="IPR004358">
    <property type="entry name" value="Sig_transdc_His_kin-like_C"/>
</dbReference>
<dbReference type="AlphaFoldDB" id="A0A1I0PUA4"/>
<evidence type="ECO:0000313" key="12">
    <source>
        <dbReference type="EMBL" id="SEW17940.1"/>
    </source>
</evidence>
<dbReference type="EC" id="2.7.13.3" evidence="3"/>
<evidence type="ECO:0000256" key="1">
    <source>
        <dbReference type="ARBA" id="ARBA00000085"/>
    </source>
</evidence>
<feature type="domain" description="Histidine kinase" evidence="11">
    <location>
        <begin position="243"/>
        <end position="454"/>
    </location>
</feature>